<dbReference type="NCBIfam" id="TIGR00256">
    <property type="entry name" value="D-aminoacyl-tRNA deacylase"/>
    <property type="match status" value="1"/>
</dbReference>
<dbReference type="GO" id="GO:0019478">
    <property type="term" value="P:D-amino acid catabolic process"/>
    <property type="evidence" value="ECO:0007669"/>
    <property type="project" value="UniProtKB-UniRule"/>
</dbReference>
<protein>
    <recommendedName>
        <fullName evidence="2">D-aminoacyl-tRNA deacylase</fullName>
        <shortName evidence="2">DTD</shortName>
        <ecNumber evidence="2">3.1.1.96</ecNumber>
    </recommendedName>
    <alternativeName>
        <fullName evidence="2">Gly-tRNA(Ala) deacylase</fullName>
        <ecNumber evidence="2">3.1.1.-</ecNumber>
    </alternativeName>
</protein>
<proteinExistence type="inferred from homology"/>
<dbReference type="PANTHER" id="PTHR10472:SF5">
    <property type="entry name" value="D-AMINOACYL-TRNA DEACYLASE 1"/>
    <property type="match status" value="1"/>
</dbReference>
<dbReference type="CDD" id="cd00563">
    <property type="entry name" value="Dtyr_deacylase"/>
    <property type="match status" value="1"/>
</dbReference>
<keyword evidence="2" id="KW-0694">RNA-binding</keyword>
<comment type="domain">
    <text evidence="2">A Gly-cisPro motif from one monomer fits into the active site of the other monomer to allow specific chiral rejection of L-amino acids.</text>
</comment>
<dbReference type="SUPFAM" id="SSF69500">
    <property type="entry name" value="DTD-like"/>
    <property type="match status" value="1"/>
</dbReference>
<dbReference type="Pfam" id="PF02580">
    <property type="entry name" value="Tyr_Deacylase"/>
    <property type="match status" value="1"/>
</dbReference>
<evidence type="ECO:0000313" key="4">
    <source>
        <dbReference type="Proteomes" id="UP000523362"/>
    </source>
</evidence>
<organism evidence="3 4">
    <name type="scientific">Listeria seeligeri</name>
    <dbReference type="NCBI Taxonomy" id="1640"/>
    <lineage>
        <taxon>Bacteria</taxon>
        <taxon>Bacillati</taxon>
        <taxon>Bacillota</taxon>
        <taxon>Bacilli</taxon>
        <taxon>Bacillales</taxon>
        <taxon>Listeriaceae</taxon>
        <taxon>Listeria</taxon>
    </lineage>
</organism>
<evidence type="ECO:0000256" key="1">
    <source>
        <dbReference type="ARBA" id="ARBA00009673"/>
    </source>
</evidence>
<comment type="catalytic activity">
    <reaction evidence="2">
        <text>a D-aminoacyl-tRNA + H2O = a tRNA + a D-alpha-amino acid + H(+)</text>
        <dbReference type="Rhea" id="RHEA:13953"/>
        <dbReference type="Rhea" id="RHEA-COMP:10123"/>
        <dbReference type="Rhea" id="RHEA-COMP:10124"/>
        <dbReference type="ChEBI" id="CHEBI:15377"/>
        <dbReference type="ChEBI" id="CHEBI:15378"/>
        <dbReference type="ChEBI" id="CHEBI:59871"/>
        <dbReference type="ChEBI" id="CHEBI:78442"/>
        <dbReference type="ChEBI" id="CHEBI:79333"/>
        <dbReference type="EC" id="3.1.1.96"/>
    </reaction>
</comment>
<dbReference type="GO" id="GO:0043908">
    <property type="term" value="F:Ser(Gly)-tRNA(Ala) hydrolase activity"/>
    <property type="evidence" value="ECO:0007669"/>
    <property type="project" value="UniProtKB-UniRule"/>
</dbReference>
<gene>
    <name evidence="2" type="primary">dtd</name>
    <name evidence="3" type="ORF">HB897_00960</name>
</gene>
<comment type="subcellular location">
    <subcellularLocation>
        <location evidence="2">Cytoplasm</location>
    </subcellularLocation>
</comment>
<sequence>MRVLLQRCYEASVSVEEEVISEIAGGLCLLVGFTHSDTPEIVDYMAKKVTGLRIFEDESEKMNISLAERGGAILSVSQFTLYADTTKGKRPSFAKSAPGDKAEALYDLFNTKLSAAGFVVETGVFGAFMDVKIVNHGPVTIMLDSEEMRK</sequence>
<dbReference type="InterPro" id="IPR003732">
    <property type="entry name" value="Daa-tRNA_deacyls_DTD"/>
</dbReference>
<comment type="function">
    <text evidence="2">An aminoacyl-tRNA editing enzyme that deacylates mischarged D-aminoacyl-tRNAs. Also deacylates mischarged glycyl-tRNA(Ala), protecting cells against glycine mischarging by AlaRS. Acts via tRNA-based rather than protein-based catalysis; rejects L-amino acids rather than detecting D-amino acids in the active site. By recycling D-aminoacyl-tRNA to D-amino acids and free tRNA molecules, this enzyme counteracts the toxicity associated with the formation of D-aminoacyl-tRNA entities in vivo and helps enforce protein L-homochirality.</text>
</comment>
<evidence type="ECO:0000313" key="3">
    <source>
        <dbReference type="EMBL" id="MBC1484796.1"/>
    </source>
</evidence>
<dbReference type="EC" id="3.1.1.96" evidence="2"/>
<dbReference type="GO" id="GO:0005737">
    <property type="term" value="C:cytoplasm"/>
    <property type="evidence" value="ECO:0007669"/>
    <property type="project" value="UniProtKB-SubCell"/>
</dbReference>
<dbReference type="GO" id="GO:0106026">
    <property type="term" value="F:Gly-tRNA(Ala) deacylase activity"/>
    <property type="evidence" value="ECO:0007669"/>
    <property type="project" value="UniProtKB-UniRule"/>
</dbReference>
<comment type="caution">
    <text evidence="3">The sequence shown here is derived from an EMBL/GenBank/DDBJ whole genome shotgun (WGS) entry which is preliminary data.</text>
</comment>
<dbReference type="EC" id="3.1.1.-" evidence="2"/>
<keyword evidence="2 3" id="KW-0378">Hydrolase</keyword>
<dbReference type="RefSeq" id="WP_185383169.1">
    <property type="nucleotide sequence ID" value="NZ_JAARRG010000001.1"/>
</dbReference>
<dbReference type="EMBL" id="JAARRG010000001">
    <property type="protein sequence ID" value="MBC1484796.1"/>
    <property type="molecule type" value="Genomic_DNA"/>
</dbReference>
<dbReference type="AlphaFoldDB" id="A0A7X0X078"/>
<keyword evidence="2" id="KW-0963">Cytoplasm</keyword>
<name>A0A7X0X078_LISSE</name>
<dbReference type="GO" id="GO:0051500">
    <property type="term" value="F:D-tyrosyl-tRNA(Tyr) deacylase activity"/>
    <property type="evidence" value="ECO:0007669"/>
    <property type="project" value="TreeGrafter"/>
</dbReference>
<dbReference type="FunFam" id="3.50.80.10:FF:000001">
    <property type="entry name" value="D-aminoacyl-tRNA deacylase"/>
    <property type="match status" value="1"/>
</dbReference>
<dbReference type="InterPro" id="IPR023509">
    <property type="entry name" value="DTD-like_sf"/>
</dbReference>
<comment type="catalytic activity">
    <reaction evidence="2">
        <text>glycyl-tRNA(Ala) + H2O = tRNA(Ala) + glycine + H(+)</text>
        <dbReference type="Rhea" id="RHEA:53744"/>
        <dbReference type="Rhea" id="RHEA-COMP:9657"/>
        <dbReference type="Rhea" id="RHEA-COMP:13640"/>
        <dbReference type="ChEBI" id="CHEBI:15377"/>
        <dbReference type="ChEBI" id="CHEBI:15378"/>
        <dbReference type="ChEBI" id="CHEBI:57305"/>
        <dbReference type="ChEBI" id="CHEBI:78442"/>
        <dbReference type="ChEBI" id="CHEBI:78522"/>
    </reaction>
</comment>
<feature type="short sequence motif" description="Gly-cisPro motif, important for rejection of L-amino acids" evidence="2">
    <location>
        <begin position="137"/>
        <end position="138"/>
    </location>
</feature>
<evidence type="ECO:0000256" key="2">
    <source>
        <dbReference type="HAMAP-Rule" id="MF_00518"/>
    </source>
</evidence>
<accession>A0A7X0X078</accession>
<keyword evidence="2" id="KW-0820">tRNA-binding</keyword>
<dbReference type="Gene3D" id="3.50.80.10">
    <property type="entry name" value="D-tyrosyl-tRNA(Tyr) deacylase"/>
    <property type="match status" value="1"/>
</dbReference>
<comment type="subunit">
    <text evidence="2">Homodimer.</text>
</comment>
<comment type="similarity">
    <text evidence="1 2">Belongs to the DTD family.</text>
</comment>
<dbReference type="HAMAP" id="MF_00518">
    <property type="entry name" value="Deacylase_Dtd"/>
    <property type="match status" value="1"/>
</dbReference>
<reference evidence="3 4" key="1">
    <citation type="submission" date="2020-03" db="EMBL/GenBank/DDBJ databases">
        <title>Soil Listeria distribution.</title>
        <authorList>
            <person name="Liao J."/>
            <person name="Wiedmann M."/>
        </authorList>
    </citation>
    <scope>NUCLEOTIDE SEQUENCE [LARGE SCALE GENOMIC DNA]</scope>
    <source>
        <strain evidence="3 4">FSL L7-1560</strain>
    </source>
</reference>
<dbReference type="GO" id="GO:0000049">
    <property type="term" value="F:tRNA binding"/>
    <property type="evidence" value="ECO:0007669"/>
    <property type="project" value="UniProtKB-UniRule"/>
</dbReference>
<dbReference type="Proteomes" id="UP000523362">
    <property type="component" value="Unassembled WGS sequence"/>
</dbReference>
<dbReference type="PANTHER" id="PTHR10472">
    <property type="entry name" value="D-TYROSYL-TRNA TYR DEACYLASE"/>
    <property type="match status" value="1"/>
</dbReference>